<dbReference type="EMBL" id="SPHZ02000006">
    <property type="protein sequence ID" value="KAF0915458.1"/>
    <property type="molecule type" value="Genomic_DNA"/>
</dbReference>
<evidence type="ECO:0000313" key="1">
    <source>
        <dbReference type="EMBL" id="KAF0915458.1"/>
    </source>
</evidence>
<dbReference type="Proteomes" id="UP000479710">
    <property type="component" value="Unassembled WGS sequence"/>
</dbReference>
<gene>
    <name evidence="1" type="ORF">E2562_036301</name>
</gene>
<organism evidence="1 2">
    <name type="scientific">Oryza meyeriana var. granulata</name>
    <dbReference type="NCBI Taxonomy" id="110450"/>
    <lineage>
        <taxon>Eukaryota</taxon>
        <taxon>Viridiplantae</taxon>
        <taxon>Streptophyta</taxon>
        <taxon>Embryophyta</taxon>
        <taxon>Tracheophyta</taxon>
        <taxon>Spermatophyta</taxon>
        <taxon>Magnoliopsida</taxon>
        <taxon>Liliopsida</taxon>
        <taxon>Poales</taxon>
        <taxon>Poaceae</taxon>
        <taxon>BOP clade</taxon>
        <taxon>Oryzoideae</taxon>
        <taxon>Oryzeae</taxon>
        <taxon>Oryzinae</taxon>
        <taxon>Oryza</taxon>
        <taxon>Oryza meyeriana</taxon>
    </lineage>
</organism>
<evidence type="ECO:0000313" key="2">
    <source>
        <dbReference type="Proteomes" id="UP000479710"/>
    </source>
</evidence>
<keyword evidence="2" id="KW-1185">Reference proteome</keyword>
<sequence length="122" mass="13667">MKNRTVHVIDPLFALGRAADFVSTHGPNITKLQNALAKCWLPDWDGWKQNFVLPIDAPDASKQSGLICLMAVRDFDGTEIRQSYNDSTDKLAGFRVNMLYELMSIEQNGAKLPEAFIHSVDD</sequence>
<name>A0A6G1DS59_9ORYZ</name>
<dbReference type="AlphaFoldDB" id="A0A6G1DS59"/>
<comment type="caution">
    <text evidence="1">The sequence shown here is derived from an EMBL/GenBank/DDBJ whole genome shotgun (WGS) entry which is preliminary data.</text>
</comment>
<protein>
    <submittedName>
        <fullName evidence="1">Uncharacterized protein</fullName>
    </submittedName>
</protein>
<accession>A0A6G1DS59</accession>
<proteinExistence type="predicted"/>
<reference evidence="1 2" key="1">
    <citation type="submission" date="2019-11" db="EMBL/GenBank/DDBJ databases">
        <title>Whole genome sequence of Oryza granulata.</title>
        <authorList>
            <person name="Li W."/>
        </authorList>
    </citation>
    <scope>NUCLEOTIDE SEQUENCE [LARGE SCALE GENOMIC DNA]</scope>
    <source>
        <strain evidence="2">cv. Menghai</strain>
        <tissue evidence="1">Leaf</tissue>
    </source>
</reference>